<evidence type="ECO:0000313" key="2">
    <source>
        <dbReference type="Proteomes" id="UP001060215"/>
    </source>
</evidence>
<reference evidence="1 2" key="1">
    <citation type="journal article" date="2022" name="Plant J.">
        <title>Chromosome-level genome of Camellia lanceoleosa provides a valuable resource for understanding genome evolution and self-incompatibility.</title>
        <authorList>
            <person name="Gong W."/>
            <person name="Xiao S."/>
            <person name="Wang L."/>
            <person name="Liao Z."/>
            <person name="Chang Y."/>
            <person name="Mo W."/>
            <person name="Hu G."/>
            <person name="Li W."/>
            <person name="Zhao G."/>
            <person name="Zhu H."/>
            <person name="Hu X."/>
            <person name="Ji K."/>
            <person name="Xiang X."/>
            <person name="Song Q."/>
            <person name="Yuan D."/>
            <person name="Jin S."/>
            <person name="Zhang L."/>
        </authorList>
    </citation>
    <scope>NUCLEOTIDE SEQUENCE [LARGE SCALE GENOMIC DNA]</scope>
    <source>
        <strain evidence="1">SQ_2022a</strain>
    </source>
</reference>
<proteinExistence type="predicted"/>
<name>A0ACC0IGG7_9ERIC</name>
<sequence length="338" mass="39414">MVKAKQCFNGLHPHLEKMRGTPEEAIAHAKKEESHVAGNGKFMYRGLLMKNLTTIRSYGFMVKMVTRANLHLQDIFTKIVIGSTYVEARPIILFVGEWGLKNGSVLTHSGYNTSVGGFVNIYMKSREDKMDHIMSVAIAGYGYHNDVYIVSSSETVQLGELLEILNSKYEEDPDDLRYDEPSKYRRIHCDSITRSNSELFPDFCREWQIHVQRLINEEPDNRQIIWVYGEDGNEGKSTFARHLYQNCNWFCTRRGKTHNFIYRYIEDRKKHVMAIPRDKKDYVSYGGIEMLKDRFIESNKFEPIFCAASQWKIHVIVMSNFLPDPLKISEDRYNIIHC</sequence>
<evidence type="ECO:0000313" key="1">
    <source>
        <dbReference type="EMBL" id="KAI8024000.1"/>
    </source>
</evidence>
<accession>A0ACC0IGG7</accession>
<dbReference type="EMBL" id="CM045763">
    <property type="protein sequence ID" value="KAI8024000.1"/>
    <property type="molecule type" value="Genomic_DNA"/>
</dbReference>
<keyword evidence="2" id="KW-1185">Reference proteome</keyword>
<protein>
    <submittedName>
        <fullName evidence="1">Para-Rep C1</fullName>
    </submittedName>
</protein>
<dbReference type="Proteomes" id="UP001060215">
    <property type="component" value="Chromosome 6"/>
</dbReference>
<comment type="caution">
    <text evidence="1">The sequence shown here is derived from an EMBL/GenBank/DDBJ whole genome shotgun (WGS) entry which is preliminary data.</text>
</comment>
<gene>
    <name evidence="1" type="ORF">LOK49_LG03G03930</name>
</gene>
<organism evidence="1 2">
    <name type="scientific">Camellia lanceoleosa</name>
    <dbReference type="NCBI Taxonomy" id="1840588"/>
    <lineage>
        <taxon>Eukaryota</taxon>
        <taxon>Viridiplantae</taxon>
        <taxon>Streptophyta</taxon>
        <taxon>Embryophyta</taxon>
        <taxon>Tracheophyta</taxon>
        <taxon>Spermatophyta</taxon>
        <taxon>Magnoliopsida</taxon>
        <taxon>eudicotyledons</taxon>
        <taxon>Gunneridae</taxon>
        <taxon>Pentapetalae</taxon>
        <taxon>asterids</taxon>
        <taxon>Ericales</taxon>
        <taxon>Theaceae</taxon>
        <taxon>Camellia</taxon>
    </lineage>
</organism>